<sequence>MFPLVNQTVQLVSYNERNEEKKYKAVVADITEEFIMITYPIDEQSGRTSLLMEGSTLYVTYSHSNGAQYEFMTVVVRRQRENIPMLVLIKPALDNIRKIQRRDYVRVPAKVKIECLWKEGEEDRMYSGLTVDISAGGAKFICNANIKWPEERRFECRLYLPEMNAGNKQGKQELCIPLKVRIVRHPVINGNGTQTVAIVYEDIAEVHREKIIRYCFARQLEIKNKLM</sequence>
<accession>A0A511VBM6</accession>
<evidence type="ECO:0000313" key="3">
    <source>
        <dbReference type="EMBL" id="GEN36327.1"/>
    </source>
</evidence>
<dbReference type="RefSeq" id="WP_170230373.1">
    <property type="nucleotide sequence ID" value="NZ_BJXX01000180.1"/>
</dbReference>
<organism evidence="3 4">
    <name type="scientific">Aneurinibacillus danicus</name>
    <dbReference type="NCBI Taxonomy" id="267746"/>
    <lineage>
        <taxon>Bacteria</taxon>
        <taxon>Bacillati</taxon>
        <taxon>Bacillota</taxon>
        <taxon>Bacilli</taxon>
        <taxon>Bacillales</taxon>
        <taxon>Paenibacillaceae</taxon>
        <taxon>Aneurinibacillus group</taxon>
        <taxon>Aneurinibacillus</taxon>
    </lineage>
</organism>
<evidence type="ECO:0000313" key="4">
    <source>
        <dbReference type="Proteomes" id="UP000321157"/>
    </source>
</evidence>
<dbReference type="Gene3D" id="2.40.10.220">
    <property type="entry name" value="predicted glycosyltransferase like domains"/>
    <property type="match status" value="1"/>
</dbReference>
<dbReference type="Proteomes" id="UP000321157">
    <property type="component" value="Unassembled WGS sequence"/>
</dbReference>
<dbReference type="SUPFAM" id="SSF141371">
    <property type="entry name" value="PilZ domain-like"/>
    <property type="match status" value="1"/>
</dbReference>
<feature type="domain" description="Type III secretion system flagellar brake protein YcgR PilZN" evidence="2">
    <location>
        <begin position="5"/>
        <end position="91"/>
    </location>
</feature>
<keyword evidence="4" id="KW-1185">Reference proteome</keyword>
<name>A0A511VBM6_9BACL</name>
<feature type="domain" description="PilZ" evidence="1">
    <location>
        <begin position="100"/>
        <end position="217"/>
    </location>
</feature>
<dbReference type="InterPro" id="IPR009926">
    <property type="entry name" value="T3SS_YcgR_PilZN"/>
</dbReference>
<dbReference type="EMBL" id="BJXX01000180">
    <property type="protein sequence ID" value="GEN36327.1"/>
    <property type="molecule type" value="Genomic_DNA"/>
</dbReference>
<dbReference type="GO" id="GO:0016740">
    <property type="term" value="F:transferase activity"/>
    <property type="evidence" value="ECO:0007669"/>
    <property type="project" value="UniProtKB-KW"/>
</dbReference>
<dbReference type="Pfam" id="PF12945">
    <property type="entry name" value="PilZNR"/>
    <property type="match status" value="1"/>
</dbReference>
<keyword evidence="3" id="KW-0808">Transferase</keyword>
<evidence type="ECO:0000259" key="2">
    <source>
        <dbReference type="Pfam" id="PF12945"/>
    </source>
</evidence>
<gene>
    <name evidence="3" type="ORF">ADA01nite_37870</name>
</gene>
<dbReference type="InterPro" id="IPR009875">
    <property type="entry name" value="PilZ_domain"/>
</dbReference>
<comment type="caution">
    <text evidence="3">The sequence shown here is derived from an EMBL/GenBank/DDBJ whole genome shotgun (WGS) entry which is preliminary data.</text>
</comment>
<reference evidence="3 4" key="1">
    <citation type="submission" date="2019-07" db="EMBL/GenBank/DDBJ databases">
        <title>Whole genome shotgun sequence of Aneurinibacillus danicus NBRC 102444.</title>
        <authorList>
            <person name="Hosoyama A."/>
            <person name="Uohara A."/>
            <person name="Ohji S."/>
            <person name="Ichikawa N."/>
        </authorList>
    </citation>
    <scope>NUCLEOTIDE SEQUENCE [LARGE SCALE GENOMIC DNA]</scope>
    <source>
        <strain evidence="3 4">NBRC 102444</strain>
    </source>
</reference>
<dbReference type="GO" id="GO:0035438">
    <property type="term" value="F:cyclic-di-GMP binding"/>
    <property type="evidence" value="ECO:0007669"/>
    <property type="project" value="InterPro"/>
</dbReference>
<dbReference type="Pfam" id="PF07238">
    <property type="entry name" value="PilZ"/>
    <property type="match status" value="1"/>
</dbReference>
<evidence type="ECO:0000259" key="1">
    <source>
        <dbReference type="Pfam" id="PF07238"/>
    </source>
</evidence>
<dbReference type="AlphaFoldDB" id="A0A511VBM6"/>
<proteinExistence type="predicted"/>
<protein>
    <submittedName>
        <fullName evidence="3">Glycosyltransferase-like protein</fullName>
    </submittedName>
</protein>